<feature type="transmembrane region" description="Helical" evidence="1">
    <location>
        <begin position="6"/>
        <end position="24"/>
    </location>
</feature>
<evidence type="ECO:0000313" key="3">
    <source>
        <dbReference type="Proteomes" id="UP000280825"/>
    </source>
</evidence>
<feature type="transmembrane region" description="Helical" evidence="1">
    <location>
        <begin position="145"/>
        <end position="166"/>
    </location>
</feature>
<feature type="transmembrane region" description="Helical" evidence="1">
    <location>
        <begin position="60"/>
        <end position="77"/>
    </location>
</feature>
<dbReference type="AlphaFoldDB" id="A0A432CNH5"/>
<protein>
    <recommendedName>
        <fullName evidence="4">YhhN-like protein</fullName>
    </recommendedName>
</protein>
<accession>A0A432CNH5</accession>
<dbReference type="Proteomes" id="UP000280825">
    <property type="component" value="Unassembled WGS sequence"/>
</dbReference>
<gene>
    <name evidence="2" type="ORF">EKL98_06810</name>
</gene>
<keyword evidence="1" id="KW-0472">Membrane</keyword>
<feature type="transmembrane region" description="Helical" evidence="1">
    <location>
        <begin position="178"/>
        <end position="197"/>
    </location>
</feature>
<feature type="transmembrane region" description="Helical" evidence="1">
    <location>
        <begin position="89"/>
        <end position="107"/>
    </location>
</feature>
<evidence type="ECO:0008006" key="4">
    <source>
        <dbReference type="Google" id="ProtNLM"/>
    </source>
</evidence>
<sequence length="206" mass="24221">MLNVFIYVGLLVLFLNFVLFIRCFSLQDKVFKIFTGYLGLVLVIQIISNVLARVNINNLYLSHFYFVGQFIILSFFYKVLLKETYQKKIVTVGLYAGLAVIGIQYVLDPSLFFKFNLFEIFITSFLIVSYATLHLYNILNEKKEYYYINMGILLYLFGSTILFIVGNLTNILRLEYTKIPWVLNSGLYIVYQLFILLEWKKSFSKK</sequence>
<name>A0A432CNH5_9FLAO</name>
<keyword evidence="3" id="KW-1185">Reference proteome</keyword>
<proteinExistence type="predicted"/>
<evidence type="ECO:0000256" key="1">
    <source>
        <dbReference type="SAM" id="Phobius"/>
    </source>
</evidence>
<evidence type="ECO:0000313" key="2">
    <source>
        <dbReference type="EMBL" id="RTZ05627.1"/>
    </source>
</evidence>
<keyword evidence="1" id="KW-1133">Transmembrane helix</keyword>
<reference evidence="2 3" key="1">
    <citation type="submission" date="2018-12" db="EMBL/GenBank/DDBJ databases">
        <title>Flavobacterium sp. nov., isolated from glacier ice.</title>
        <authorList>
            <person name="Liu Q."/>
            <person name="Xin Y.-H."/>
        </authorList>
    </citation>
    <scope>NUCLEOTIDE SEQUENCE [LARGE SCALE GENOMIC DNA]</scope>
    <source>
        <strain evidence="2 3">RB1N8</strain>
    </source>
</reference>
<feature type="transmembrane region" description="Helical" evidence="1">
    <location>
        <begin position="113"/>
        <end position="133"/>
    </location>
</feature>
<keyword evidence="1" id="KW-0812">Transmembrane</keyword>
<dbReference type="EMBL" id="RYDJ01000005">
    <property type="protein sequence ID" value="RTZ05627.1"/>
    <property type="molecule type" value="Genomic_DNA"/>
</dbReference>
<feature type="transmembrane region" description="Helical" evidence="1">
    <location>
        <begin position="36"/>
        <end position="54"/>
    </location>
</feature>
<organism evidence="2 3">
    <name type="scientific">Flavobacterium bomense</name>
    <dbReference type="NCBI Taxonomy" id="2497483"/>
    <lineage>
        <taxon>Bacteria</taxon>
        <taxon>Pseudomonadati</taxon>
        <taxon>Bacteroidota</taxon>
        <taxon>Flavobacteriia</taxon>
        <taxon>Flavobacteriales</taxon>
        <taxon>Flavobacteriaceae</taxon>
        <taxon>Flavobacterium</taxon>
    </lineage>
</organism>
<comment type="caution">
    <text evidence="2">The sequence shown here is derived from an EMBL/GenBank/DDBJ whole genome shotgun (WGS) entry which is preliminary data.</text>
</comment>